<evidence type="ECO:0008006" key="12">
    <source>
        <dbReference type="Google" id="ProtNLM"/>
    </source>
</evidence>
<dbReference type="PANTHER" id="PTHR31418:SF20">
    <property type="entry name" value="PERMEABLE EGGSHELL"/>
    <property type="match status" value="1"/>
</dbReference>
<keyword evidence="3" id="KW-0964">Secreted</keyword>
<evidence type="ECO:0000256" key="2">
    <source>
        <dbReference type="ARBA" id="ARBA00006648"/>
    </source>
</evidence>
<keyword evidence="4 9" id="KW-0732">Signal</keyword>
<evidence type="ECO:0000313" key="10">
    <source>
        <dbReference type="EMBL" id="MFH4975887.1"/>
    </source>
</evidence>
<protein>
    <recommendedName>
        <fullName evidence="12">Fatty-acid and retinol-binding protein 1</fullName>
    </recommendedName>
</protein>
<dbReference type="GO" id="GO:0019841">
    <property type="term" value="F:retinol binding"/>
    <property type="evidence" value="ECO:0007669"/>
    <property type="project" value="UniProtKB-KW"/>
</dbReference>
<dbReference type="InterPro" id="IPR008632">
    <property type="entry name" value="Gp-FAR-1"/>
</dbReference>
<evidence type="ECO:0000256" key="6">
    <source>
        <dbReference type="ARBA" id="ARBA00023054"/>
    </source>
</evidence>
<keyword evidence="6" id="KW-0175">Coiled coil</keyword>
<evidence type="ECO:0000256" key="4">
    <source>
        <dbReference type="ARBA" id="ARBA00022729"/>
    </source>
</evidence>
<feature type="chain" id="PRO_5044770900" description="Fatty-acid and retinol-binding protein 1" evidence="9">
    <location>
        <begin position="25"/>
        <end position="504"/>
    </location>
</feature>
<comment type="similarity">
    <text evidence="2">Belongs to the fatty-acid and retinol-binding protein (FARBP) family.</text>
</comment>
<dbReference type="Gene3D" id="3.15.20.10">
    <property type="entry name" value="Bactericidal permeability-increasing protein, domain 2"/>
    <property type="match status" value="1"/>
</dbReference>
<comment type="caution">
    <text evidence="10">The sequence shown here is derived from an EMBL/GenBank/DDBJ whole genome shotgun (WGS) entry which is preliminary data.</text>
</comment>
<name>A0ABD6EGT0_9BILA</name>
<evidence type="ECO:0000256" key="9">
    <source>
        <dbReference type="SAM" id="SignalP"/>
    </source>
</evidence>
<dbReference type="EMBL" id="JBGFUD010001179">
    <property type="protein sequence ID" value="MFH4975887.1"/>
    <property type="molecule type" value="Genomic_DNA"/>
</dbReference>
<keyword evidence="8" id="KW-0446">Lipid-binding</keyword>
<keyword evidence="11" id="KW-1185">Reference proteome</keyword>
<dbReference type="Gene3D" id="3.15.10.10">
    <property type="entry name" value="Bactericidal permeability-increasing protein, domain 1"/>
    <property type="match status" value="1"/>
</dbReference>
<gene>
    <name evidence="10" type="ORF">AB6A40_002596</name>
</gene>
<evidence type="ECO:0000256" key="5">
    <source>
        <dbReference type="ARBA" id="ARBA00022893"/>
    </source>
</evidence>
<evidence type="ECO:0000256" key="3">
    <source>
        <dbReference type="ARBA" id="ARBA00022525"/>
    </source>
</evidence>
<comment type="subcellular location">
    <subcellularLocation>
        <location evidence="1">Secreted</location>
    </subcellularLocation>
</comment>
<dbReference type="GO" id="GO:0005576">
    <property type="term" value="C:extracellular region"/>
    <property type="evidence" value="ECO:0007669"/>
    <property type="project" value="UniProtKB-SubCell"/>
</dbReference>
<evidence type="ECO:0000256" key="7">
    <source>
        <dbReference type="ARBA" id="ARBA00023072"/>
    </source>
</evidence>
<keyword evidence="5" id="KW-0845">Vitamin A</keyword>
<dbReference type="InterPro" id="IPR017943">
    <property type="entry name" value="Bactericidal_perm-incr_a/b_dom"/>
</dbReference>
<feature type="signal peptide" evidence="9">
    <location>
        <begin position="1"/>
        <end position="24"/>
    </location>
</feature>
<proteinExistence type="inferred from homology"/>
<reference evidence="10 11" key="1">
    <citation type="submission" date="2024-08" db="EMBL/GenBank/DDBJ databases">
        <title>Gnathostoma spinigerum genome.</title>
        <authorList>
            <person name="Gonzalez-Bertolin B."/>
            <person name="Monzon S."/>
            <person name="Zaballos A."/>
            <person name="Jimenez P."/>
            <person name="Dekumyoy P."/>
            <person name="Varona S."/>
            <person name="Cuesta I."/>
            <person name="Sumanam S."/>
            <person name="Adisakwattana P."/>
            <person name="Gasser R.B."/>
            <person name="Hernandez-Gonzalez A."/>
            <person name="Young N.D."/>
            <person name="Perteguer M.J."/>
        </authorList>
    </citation>
    <scope>NUCLEOTIDE SEQUENCE [LARGE SCALE GENOMIC DNA]</scope>
    <source>
        <strain evidence="10">AL3</strain>
        <tissue evidence="10">Liver</tissue>
    </source>
</reference>
<dbReference type="AlphaFoldDB" id="A0ABD6EGT0"/>
<keyword evidence="7" id="KW-0683">Retinol-binding</keyword>
<evidence type="ECO:0000256" key="8">
    <source>
        <dbReference type="ARBA" id="ARBA00023121"/>
    </source>
</evidence>
<dbReference type="PANTHER" id="PTHR31418">
    <property type="entry name" value="FATTY-ACID AND RETINOL-BINDING PROTEIN 1"/>
    <property type="match status" value="1"/>
</dbReference>
<dbReference type="GO" id="GO:0016918">
    <property type="term" value="F:retinal binding"/>
    <property type="evidence" value="ECO:0007669"/>
    <property type="project" value="UniProtKB-KW"/>
</dbReference>
<evidence type="ECO:0000313" key="11">
    <source>
        <dbReference type="Proteomes" id="UP001608902"/>
    </source>
</evidence>
<organism evidence="10 11">
    <name type="scientific">Gnathostoma spinigerum</name>
    <dbReference type="NCBI Taxonomy" id="75299"/>
    <lineage>
        <taxon>Eukaryota</taxon>
        <taxon>Metazoa</taxon>
        <taxon>Ecdysozoa</taxon>
        <taxon>Nematoda</taxon>
        <taxon>Chromadorea</taxon>
        <taxon>Rhabditida</taxon>
        <taxon>Spirurina</taxon>
        <taxon>Gnathostomatomorpha</taxon>
        <taxon>Gnathostomatoidea</taxon>
        <taxon>Gnathostomatidae</taxon>
        <taxon>Gnathostoma</taxon>
    </lineage>
</organism>
<sequence length="504" mass="56687">MRGHLHHDRVPLLVFLFVIKICGSSKLSVDIGSGAASQILREVTYQILDSPRTLWIDVENQDEPLLASLLHISTATRISYANLSVKFYPEILRLKLSGLNIATDSNLVTDSWPITLGSEMINLSVHVDDVELATRITQKSNSVLSCNLKGISLSASAQNNWIVDRFLSTISYPLKSQLQNLICPIVSEHIALLKHDAIKNISLRKIAPSQLKDVINARNSSLFYRINSISLAEKHVSFETQLEWSMNGLSDVSDQHMADNETDVDFQWDNDDRLVAWIEDSTINELLRQIEWDFQWMEERIPVSSPVIPQSSREFLSTLCTSCYFLLNVWARGPPTVLATNNSIVLEKRDRLNLRVVNPDRNVTSVFVSMILTINAQLQPTVDSGTLRTLVQLLDTSIVMESGAFPPSWSFFVQDLIRGMILDMMWPELRKQIEELTYSEGIRLAASCGINPKGIDILIAEGRIGLSALLALQQLQARQCVRDMKTALPNVSKIFNNETDEATR</sequence>
<accession>A0ABD6EGT0</accession>
<dbReference type="Proteomes" id="UP001608902">
    <property type="component" value="Unassembled WGS sequence"/>
</dbReference>
<evidence type="ECO:0000256" key="1">
    <source>
        <dbReference type="ARBA" id="ARBA00004613"/>
    </source>
</evidence>
<dbReference type="SUPFAM" id="SSF55394">
    <property type="entry name" value="Bactericidal permeability-increasing protein, BPI"/>
    <property type="match status" value="2"/>
</dbReference>